<dbReference type="OrthoDB" id="10013020at2759"/>
<keyword evidence="11" id="KW-0206">Cytoskeleton</keyword>
<evidence type="ECO:0000256" key="10">
    <source>
        <dbReference type="ARBA" id="ARBA00023136"/>
    </source>
</evidence>
<dbReference type="GO" id="GO:0045184">
    <property type="term" value="P:establishment of protein localization"/>
    <property type="evidence" value="ECO:0007669"/>
    <property type="project" value="TreeGrafter"/>
</dbReference>
<feature type="region of interest" description="Disordered" evidence="13">
    <location>
        <begin position="797"/>
        <end position="901"/>
    </location>
</feature>
<feature type="region of interest" description="Disordered" evidence="13">
    <location>
        <begin position="313"/>
        <end position="336"/>
    </location>
</feature>
<evidence type="ECO:0000256" key="12">
    <source>
        <dbReference type="ARBA" id="ARBA00023273"/>
    </source>
</evidence>
<keyword evidence="15" id="KW-1185">Reference proteome</keyword>
<dbReference type="GO" id="GO:0005886">
    <property type="term" value="C:plasma membrane"/>
    <property type="evidence" value="ECO:0007669"/>
    <property type="project" value="UniProtKB-SubCell"/>
</dbReference>
<keyword evidence="7" id="KW-0677">Repeat</keyword>
<evidence type="ECO:0000313" key="15">
    <source>
        <dbReference type="Proteomes" id="UP000594260"/>
    </source>
</evidence>
<keyword evidence="12" id="KW-0966">Cell projection</keyword>
<protein>
    <submittedName>
        <fullName evidence="14">Uncharacterized protein</fullName>
    </submittedName>
</protein>
<evidence type="ECO:0000256" key="3">
    <source>
        <dbReference type="ARBA" id="ARBA00006059"/>
    </source>
</evidence>
<evidence type="ECO:0000256" key="6">
    <source>
        <dbReference type="ARBA" id="ARBA00022574"/>
    </source>
</evidence>
<evidence type="ECO:0000256" key="8">
    <source>
        <dbReference type="ARBA" id="ARBA00022794"/>
    </source>
</evidence>
<dbReference type="InterPro" id="IPR024511">
    <property type="entry name" value="Frtz"/>
</dbReference>
<dbReference type="KEGG" id="vde:111253338"/>
<dbReference type="GeneID" id="111253338"/>
<feature type="compositionally biased region" description="Low complexity" evidence="13">
    <location>
        <begin position="676"/>
        <end position="702"/>
    </location>
</feature>
<dbReference type="Proteomes" id="UP000594260">
    <property type="component" value="Unplaced"/>
</dbReference>
<keyword evidence="10" id="KW-0472">Membrane</keyword>
<dbReference type="RefSeq" id="XP_022668326.1">
    <property type="nucleotide sequence ID" value="XM_022812591.1"/>
</dbReference>
<comment type="subcellular location">
    <subcellularLocation>
        <location evidence="1">Cell membrane</location>
    </subcellularLocation>
    <subcellularLocation>
        <location evidence="2">Cytoplasm</location>
        <location evidence="2">Cytoskeleton</location>
        <location evidence="2">Cilium axoneme</location>
    </subcellularLocation>
</comment>
<dbReference type="Pfam" id="PF11768">
    <property type="entry name" value="Frtz"/>
    <property type="match status" value="1"/>
</dbReference>
<organism evidence="14 15">
    <name type="scientific">Varroa destructor</name>
    <name type="common">Honeybee mite</name>
    <dbReference type="NCBI Taxonomy" id="109461"/>
    <lineage>
        <taxon>Eukaryota</taxon>
        <taxon>Metazoa</taxon>
        <taxon>Ecdysozoa</taxon>
        <taxon>Arthropoda</taxon>
        <taxon>Chelicerata</taxon>
        <taxon>Arachnida</taxon>
        <taxon>Acari</taxon>
        <taxon>Parasitiformes</taxon>
        <taxon>Mesostigmata</taxon>
        <taxon>Gamasina</taxon>
        <taxon>Dermanyssoidea</taxon>
        <taxon>Varroidae</taxon>
        <taxon>Varroa</taxon>
    </lineage>
</organism>
<feature type="compositionally biased region" description="Polar residues" evidence="13">
    <location>
        <begin position="841"/>
        <end position="852"/>
    </location>
</feature>
<dbReference type="AlphaFoldDB" id="A0A7M7L0H4"/>
<dbReference type="PANTHER" id="PTHR13667:SF5">
    <property type="entry name" value="WD REPEAT-CONTAINING AND PLANAR CELL POLARITY EFFECTOR PROTEIN FRITZ HOMOLOG"/>
    <property type="match status" value="1"/>
</dbReference>
<keyword evidence="9" id="KW-0969">Cilium</keyword>
<name>A0A7M7L0H4_VARDE</name>
<dbReference type="GO" id="GO:0044782">
    <property type="term" value="P:cilium organization"/>
    <property type="evidence" value="ECO:0007669"/>
    <property type="project" value="TreeGrafter"/>
</dbReference>
<proteinExistence type="inferred from homology"/>
<evidence type="ECO:0000256" key="13">
    <source>
        <dbReference type="SAM" id="MobiDB-lite"/>
    </source>
</evidence>
<evidence type="ECO:0000256" key="9">
    <source>
        <dbReference type="ARBA" id="ARBA00023069"/>
    </source>
</evidence>
<dbReference type="FunCoup" id="A0A7M7L0H4">
    <property type="interactions" value="174"/>
</dbReference>
<feature type="compositionally biased region" description="Basic and acidic residues" evidence="13">
    <location>
        <begin position="853"/>
        <end position="867"/>
    </location>
</feature>
<feature type="compositionally biased region" description="Acidic residues" evidence="13">
    <location>
        <begin position="318"/>
        <end position="329"/>
    </location>
</feature>
<accession>A0A7M7L0H4</accession>
<keyword evidence="6" id="KW-0853">WD repeat</keyword>
<evidence type="ECO:0000256" key="5">
    <source>
        <dbReference type="ARBA" id="ARBA00022490"/>
    </source>
</evidence>
<dbReference type="InParanoid" id="A0A7M7L0H4"/>
<evidence type="ECO:0000313" key="14">
    <source>
        <dbReference type="EnsemblMetazoa" id="XP_022668326"/>
    </source>
</evidence>
<keyword evidence="5" id="KW-0963">Cytoplasm</keyword>
<comment type="similarity">
    <text evidence="3">Belongs to the WD repeat fritz family.</text>
</comment>
<dbReference type="EnsemblMetazoa" id="XM_022812591">
    <property type="protein sequence ID" value="XP_022668326"/>
    <property type="gene ID" value="LOC111253338"/>
</dbReference>
<dbReference type="OMA" id="NSMNWNT"/>
<feature type="compositionally biased region" description="Basic and acidic residues" evidence="13">
    <location>
        <begin position="816"/>
        <end position="827"/>
    </location>
</feature>
<evidence type="ECO:0000256" key="7">
    <source>
        <dbReference type="ARBA" id="ARBA00022737"/>
    </source>
</evidence>
<evidence type="ECO:0000256" key="2">
    <source>
        <dbReference type="ARBA" id="ARBA00004430"/>
    </source>
</evidence>
<feature type="compositionally biased region" description="Polar residues" evidence="13">
    <location>
        <begin position="873"/>
        <end position="886"/>
    </location>
</feature>
<evidence type="ECO:0000256" key="1">
    <source>
        <dbReference type="ARBA" id="ARBA00004236"/>
    </source>
</evidence>
<feature type="compositionally biased region" description="Polar residues" evidence="13">
    <location>
        <begin position="797"/>
        <end position="812"/>
    </location>
</feature>
<dbReference type="CTD" id="33349"/>
<evidence type="ECO:0000256" key="11">
    <source>
        <dbReference type="ARBA" id="ARBA00023212"/>
    </source>
</evidence>
<sequence length="920" mass="100666">MCCEECGKITFKLGNKLSKQYKKLHIKNKQGILMTAAASLPYELVFLTTSNTVVVKDLDQACYRLHDKAGESVAGVVDPLLREARRALQDSKKLPWRLTGKLKDHLRELESLQEKERCLAVSWIAPRLLTMLFGNGALCIIQTDGIGPSVSRIFIDRSLCDRFTENRSERPVHAIIHGKTIAVSFYEPKVLVVRLLRSLSSLASSGGHRWRPLAGDARITALATVGIGGRRADRRLTWAPSRGWLVVFWNGAARDDALPWSPLLTDKQRANVLIYTMLQENNAIELFSYGRIERAIHAAELSHHVANNLITVEGPPAAEEDPNDSEADDDYRKHERSRPVPVHAAYVCVYQIGHGRFVRLSCVTISLDSALTGCGLYQALQRVLIATREQTVLCYDAVRRKSSTRRLGVAVDRISWHPDGAFALLASLQGKLLAVDMALNNLPLCAVSDVAAPHDLLDLNPFFRHKPSPLCIEWEPRSSVSQSNDHTTSGLGVLVIDRTCLVFINVQLSNGGPLCPEAGEPGWCGGWGPVQLCELYSRRGAMDAALSLLRALSWAEFAPLCYRMLIKCCNRLLTKPFDDHVEAQLECAMASFFCEGPCLEEGILAQFMPKVVNLARRFFFELMRHGRYEKAFLLAVDIESVDLFYDLCTIAKRLRLSGLVRASQRKIEELESSTCSSSFSSHCTSSSSDHSDASGSGSGSSSNDELDWIGREHQFIQLEPTQVKVAAATPTKQLTLGPSSGSSASGLISGTTSAGMNATGSLAQTVSGTNLPRALLLPQAPIAPTADSAVALAVSTTRRQLTGNSGKPTTGSPAVDRPDTEQRKAVVDKLSLSRYRERSSHTPSVPLQSSHGQNEEKIAALGEDKLFEVGPVSTRSPAWNRRSPTSVGDRPESTGLGGETDAEQVRQLTKGIECIYFGQL</sequence>
<dbReference type="PANTHER" id="PTHR13667">
    <property type="entry name" value="HOMOLOC-13"/>
    <property type="match status" value="1"/>
</dbReference>
<evidence type="ECO:0000256" key="4">
    <source>
        <dbReference type="ARBA" id="ARBA00022475"/>
    </source>
</evidence>
<dbReference type="GO" id="GO:0007399">
    <property type="term" value="P:nervous system development"/>
    <property type="evidence" value="ECO:0007669"/>
    <property type="project" value="TreeGrafter"/>
</dbReference>
<keyword evidence="8" id="KW-0970">Cilium biogenesis/degradation</keyword>
<reference evidence="14" key="1">
    <citation type="submission" date="2021-01" db="UniProtKB">
        <authorList>
            <consortium name="EnsemblMetazoa"/>
        </authorList>
    </citation>
    <scope>IDENTIFICATION</scope>
</reference>
<feature type="region of interest" description="Disordered" evidence="13">
    <location>
        <begin position="676"/>
        <end position="704"/>
    </location>
</feature>
<dbReference type="GO" id="GO:0097541">
    <property type="term" value="C:axonemal basal plate"/>
    <property type="evidence" value="ECO:0007669"/>
    <property type="project" value="TreeGrafter"/>
</dbReference>
<keyword evidence="4" id="KW-1003">Cell membrane</keyword>